<name>A0AAD7CCZ7_9AGAR</name>
<keyword evidence="2" id="KW-1185">Reference proteome</keyword>
<dbReference type="EMBL" id="JARKIF010000003">
    <property type="protein sequence ID" value="KAJ7644870.1"/>
    <property type="molecule type" value="Genomic_DNA"/>
</dbReference>
<evidence type="ECO:0000313" key="1">
    <source>
        <dbReference type="EMBL" id="KAJ7644870.1"/>
    </source>
</evidence>
<proteinExistence type="predicted"/>
<reference evidence="1" key="1">
    <citation type="submission" date="2023-03" db="EMBL/GenBank/DDBJ databases">
        <title>Massive genome expansion in bonnet fungi (Mycena s.s.) driven by repeated elements and novel gene families across ecological guilds.</title>
        <authorList>
            <consortium name="Lawrence Berkeley National Laboratory"/>
            <person name="Harder C.B."/>
            <person name="Miyauchi S."/>
            <person name="Viragh M."/>
            <person name="Kuo A."/>
            <person name="Thoen E."/>
            <person name="Andreopoulos B."/>
            <person name="Lu D."/>
            <person name="Skrede I."/>
            <person name="Drula E."/>
            <person name="Henrissat B."/>
            <person name="Morin E."/>
            <person name="Kohler A."/>
            <person name="Barry K."/>
            <person name="LaButti K."/>
            <person name="Morin E."/>
            <person name="Salamov A."/>
            <person name="Lipzen A."/>
            <person name="Mereny Z."/>
            <person name="Hegedus B."/>
            <person name="Baldrian P."/>
            <person name="Stursova M."/>
            <person name="Weitz H."/>
            <person name="Taylor A."/>
            <person name="Grigoriev I.V."/>
            <person name="Nagy L.G."/>
            <person name="Martin F."/>
            <person name="Kauserud H."/>
        </authorList>
    </citation>
    <scope>NUCLEOTIDE SEQUENCE</scope>
    <source>
        <strain evidence="1">9284</strain>
    </source>
</reference>
<gene>
    <name evidence="1" type="ORF">FB45DRAFT_862121</name>
</gene>
<sequence>MPVGRLHVDLTHQAFASVTHFEVFDSAEVDGSKLVENLAGLPSLTHLCLNDNTPSWIVHSLLSECSELQLLIVSWTGSRELGLYRWAKENPVQDERLVILQYWDFWSDLEAAADDGHSLDYWSRAEGFVARKRSGDVEKDRYWLDDDSYSSYLQWLE</sequence>
<accession>A0AAD7CCZ7</accession>
<protein>
    <submittedName>
        <fullName evidence="1">Uncharacterized protein</fullName>
    </submittedName>
</protein>
<organism evidence="1 2">
    <name type="scientific">Roridomyces roridus</name>
    <dbReference type="NCBI Taxonomy" id="1738132"/>
    <lineage>
        <taxon>Eukaryota</taxon>
        <taxon>Fungi</taxon>
        <taxon>Dikarya</taxon>
        <taxon>Basidiomycota</taxon>
        <taxon>Agaricomycotina</taxon>
        <taxon>Agaricomycetes</taxon>
        <taxon>Agaricomycetidae</taxon>
        <taxon>Agaricales</taxon>
        <taxon>Marasmiineae</taxon>
        <taxon>Mycenaceae</taxon>
        <taxon>Roridomyces</taxon>
    </lineage>
</organism>
<evidence type="ECO:0000313" key="2">
    <source>
        <dbReference type="Proteomes" id="UP001221142"/>
    </source>
</evidence>
<dbReference type="Proteomes" id="UP001221142">
    <property type="component" value="Unassembled WGS sequence"/>
</dbReference>
<comment type="caution">
    <text evidence="1">The sequence shown here is derived from an EMBL/GenBank/DDBJ whole genome shotgun (WGS) entry which is preliminary data.</text>
</comment>
<dbReference type="SUPFAM" id="SSF52047">
    <property type="entry name" value="RNI-like"/>
    <property type="match status" value="1"/>
</dbReference>
<dbReference type="AlphaFoldDB" id="A0AAD7CCZ7"/>